<keyword evidence="7" id="KW-1185">Reference proteome</keyword>
<dbReference type="Gene3D" id="1.10.630.10">
    <property type="entry name" value="Cytochrome P450"/>
    <property type="match status" value="1"/>
</dbReference>
<feature type="binding site" description="axial binding residue" evidence="5">
    <location>
        <position position="479"/>
    </location>
    <ligand>
        <name>heme</name>
        <dbReference type="ChEBI" id="CHEBI:30413"/>
    </ligand>
    <ligandPart>
        <name>Fe</name>
        <dbReference type="ChEBI" id="CHEBI:18248"/>
    </ligandPart>
</feature>
<dbReference type="GO" id="GO:0005506">
    <property type="term" value="F:iron ion binding"/>
    <property type="evidence" value="ECO:0007669"/>
    <property type="project" value="InterPro"/>
</dbReference>
<dbReference type="GO" id="GO:0016705">
    <property type="term" value="F:oxidoreductase activity, acting on paired donors, with incorporation or reduction of molecular oxygen"/>
    <property type="evidence" value="ECO:0007669"/>
    <property type="project" value="InterPro"/>
</dbReference>
<dbReference type="VEuPathDB" id="FungiDB:LCOR_10010.1"/>
<dbReference type="EMBL" id="CBTN010000066">
    <property type="protein sequence ID" value="CDH59183.1"/>
    <property type="molecule type" value="Genomic_DNA"/>
</dbReference>
<dbReference type="CDD" id="cd11069">
    <property type="entry name" value="CYP_FUM15-like"/>
    <property type="match status" value="1"/>
</dbReference>
<protein>
    <submittedName>
        <fullName evidence="6">Cytochrome p450 4v2</fullName>
    </submittedName>
</protein>
<evidence type="ECO:0000256" key="2">
    <source>
        <dbReference type="ARBA" id="ARBA00010617"/>
    </source>
</evidence>
<dbReference type="AlphaFoldDB" id="A0A068S9Z9"/>
<evidence type="ECO:0000256" key="1">
    <source>
        <dbReference type="ARBA" id="ARBA00001971"/>
    </source>
</evidence>
<evidence type="ECO:0000256" key="3">
    <source>
        <dbReference type="ARBA" id="ARBA00022723"/>
    </source>
</evidence>
<dbReference type="InterPro" id="IPR036396">
    <property type="entry name" value="Cyt_P450_sf"/>
</dbReference>
<gene>
    <name evidence="6" type="ORF">LCOR_10010.1</name>
</gene>
<proteinExistence type="inferred from homology"/>
<dbReference type="GO" id="GO:0020037">
    <property type="term" value="F:heme binding"/>
    <property type="evidence" value="ECO:0007669"/>
    <property type="project" value="InterPro"/>
</dbReference>
<evidence type="ECO:0000256" key="4">
    <source>
        <dbReference type="ARBA" id="ARBA00023004"/>
    </source>
</evidence>
<dbReference type="GO" id="GO:0004497">
    <property type="term" value="F:monooxygenase activity"/>
    <property type="evidence" value="ECO:0007669"/>
    <property type="project" value="InterPro"/>
</dbReference>
<dbReference type="STRING" id="1263082.A0A068S9Z9"/>
<name>A0A068S9Z9_9FUNG</name>
<dbReference type="PANTHER" id="PTHR24305">
    <property type="entry name" value="CYTOCHROME P450"/>
    <property type="match status" value="1"/>
</dbReference>
<keyword evidence="3 5" id="KW-0479">Metal-binding</keyword>
<evidence type="ECO:0000313" key="7">
    <source>
        <dbReference type="Proteomes" id="UP000027586"/>
    </source>
</evidence>
<sequence length="533" mass="60350">MSSAQLLKDTLSDWLLPMLESQPNIRSLVIRFGLTSAATWVVARFIVYRLYLHPANSIPGPRVDWIPFLGNMREIIRDPPAIPHRKWTQQYGSVVCYHGVWNKPTVLVTDPEILKQVLTLEQYDFVKNPQTRRFLAPVVGEEGVLLVEGDIHRQQRKLLNPAFSLQALRSLVPAIIKPAVQLRDRWLAQLQDNQPTTIVVDHGLSLATLDVIGMAGFGAEFQTVLDAPLDTSGGRLSQAYLDLTTGDNNLARGIGLFIPAYNHIPTRRNRSVKRDINTLHAEALELIKQGHKELQQQPESNRALLSLMLRSIDDDTGRTMTDQELKAQCLTFLAAGHETTAVALSWGLWLLAQHKDIQDALREEITPVFASVDTEEDMPSYEQVNNLPLLNNVCKEVLRLYPPVPMTSRITAKDQTVLGGRYVLPKNTTILMSPLITHRDPKYWGDDADIFRPSRWDEAPANQANPYVYMPFLEGGRKCIGYRFALIEFKIILAILLTRLRFSEEPGFAPYMRQQVTLRPKPNMKLVIESCKQ</sequence>
<dbReference type="InterPro" id="IPR001128">
    <property type="entry name" value="Cyt_P450"/>
</dbReference>
<evidence type="ECO:0000313" key="6">
    <source>
        <dbReference type="EMBL" id="CDH59183.1"/>
    </source>
</evidence>
<evidence type="ECO:0000256" key="5">
    <source>
        <dbReference type="PIRSR" id="PIRSR602403-1"/>
    </source>
</evidence>
<comment type="cofactor">
    <cofactor evidence="1 5">
        <name>heme</name>
        <dbReference type="ChEBI" id="CHEBI:30413"/>
    </cofactor>
</comment>
<comment type="similarity">
    <text evidence="2">Belongs to the cytochrome P450 family.</text>
</comment>
<comment type="caution">
    <text evidence="6">The sequence shown here is derived from an EMBL/GenBank/DDBJ whole genome shotgun (WGS) entry which is preliminary data.</text>
</comment>
<keyword evidence="5" id="KW-0349">Heme</keyword>
<dbReference type="PANTHER" id="PTHR24305:SF166">
    <property type="entry name" value="CYTOCHROME P450 12A4, MITOCHONDRIAL-RELATED"/>
    <property type="match status" value="1"/>
</dbReference>
<organism evidence="6 7">
    <name type="scientific">Lichtheimia corymbifera JMRC:FSU:9682</name>
    <dbReference type="NCBI Taxonomy" id="1263082"/>
    <lineage>
        <taxon>Eukaryota</taxon>
        <taxon>Fungi</taxon>
        <taxon>Fungi incertae sedis</taxon>
        <taxon>Mucoromycota</taxon>
        <taxon>Mucoromycotina</taxon>
        <taxon>Mucoromycetes</taxon>
        <taxon>Mucorales</taxon>
        <taxon>Lichtheimiaceae</taxon>
        <taxon>Lichtheimia</taxon>
    </lineage>
</organism>
<dbReference type="InterPro" id="IPR002403">
    <property type="entry name" value="Cyt_P450_E_grp-IV"/>
</dbReference>
<reference evidence="6" key="1">
    <citation type="submission" date="2013-08" db="EMBL/GenBank/DDBJ databases">
        <title>Gene expansion shapes genome architecture in the human pathogen Lichtheimia corymbifera: an evolutionary genomics analysis in the ancient terrestrial Mucorales (Mucoromycotina).</title>
        <authorList>
            <person name="Schwartze V.U."/>
            <person name="Winter S."/>
            <person name="Shelest E."/>
            <person name="Marcet-Houben M."/>
            <person name="Horn F."/>
            <person name="Wehner S."/>
            <person name="Hoffmann K."/>
            <person name="Riege K."/>
            <person name="Sammeth M."/>
            <person name="Nowrousian M."/>
            <person name="Valiante V."/>
            <person name="Linde J."/>
            <person name="Jacobsen I.D."/>
            <person name="Marz M."/>
            <person name="Brakhage A.A."/>
            <person name="Gabaldon T."/>
            <person name="Bocker S."/>
            <person name="Voigt K."/>
        </authorList>
    </citation>
    <scope>NUCLEOTIDE SEQUENCE [LARGE SCALE GENOMIC DNA]</scope>
    <source>
        <strain evidence="6">FSU 9682</strain>
    </source>
</reference>
<keyword evidence="4 5" id="KW-0408">Iron</keyword>
<accession>A0A068S9Z9</accession>
<dbReference type="OrthoDB" id="1470350at2759"/>
<dbReference type="SUPFAM" id="SSF48264">
    <property type="entry name" value="Cytochrome P450"/>
    <property type="match status" value="1"/>
</dbReference>
<dbReference type="InterPro" id="IPR050121">
    <property type="entry name" value="Cytochrome_P450_monoxygenase"/>
</dbReference>
<dbReference type="Proteomes" id="UP000027586">
    <property type="component" value="Unassembled WGS sequence"/>
</dbReference>
<dbReference type="Pfam" id="PF00067">
    <property type="entry name" value="p450"/>
    <property type="match status" value="1"/>
</dbReference>
<dbReference type="PRINTS" id="PR00385">
    <property type="entry name" value="P450"/>
</dbReference>
<dbReference type="PRINTS" id="PR00465">
    <property type="entry name" value="EP450IV"/>
</dbReference>